<proteinExistence type="inferred from homology"/>
<feature type="domain" description="Radical SAM core" evidence="17">
    <location>
        <begin position="144"/>
        <end position="376"/>
    </location>
</feature>
<dbReference type="CDD" id="cd01335">
    <property type="entry name" value="Radical_SAM"/>
    <property type="match status" value="1"/>
</dbReference>
<dbReference type="InterPro" id="IPR002792">
    <property type="entry name" value="TRAM_dom"/>
</dbReference>
<dbReference type="AlphaFoldDB" id="A0A4R7NRA1"/>
<evidence type="ECO:0000256" key="7">
    <source>
        <dbReference type="ARBA" id="ARBA00022723"/>
    </source>
</evidence>
<dbReference type="InterPro" id="IPR023404">
    <property type="entry name" value="rSAM_horseshoe"/>
</dbReference>
<dbReference type="Pfam" id="PF00919">
    <property type="entry name" value="UPF0004"/>
    <property type="match status" value="1"/>
</dbReference>
<dbReference type="SFLD" id="SFLDG01061">
    <property type="entry name" value="methylthiotransferase"/>
    <property type="match status" value="1"/>
</dbReference>
<dbReference type="InterPro" id="IPR020612">
    <property type="entry name" value="Methylthiotransferase_CS"/>
</dbReference>
<dbReference type="NCBIfam" id="TIGR00089">
    <property type="entry name" value="MiaB/RimO family radical SAM methylthiotransferase"/>
    <property type="match status" value="1"/>
</dbReference>
<protein>
    <recommendedName>
        <fullName evidence="10 14">tRNA-2-methylthio-N(6)-dimethylallyladenosine synthase</fullName>
        <ecNumber evidence="10 14">2.8.4.3</ecNumber>
    </recommendedName>
    <alternativeName>
        <fullName evidence="14">(Dimethylallyl)adenosine tRNA methylthiotransferase MiaB</fullName>
    </alternativeName>
    <alternativeName>
        <fullName evidence="14">tRNA-i(6)A37 methylthiotransferase</fullName>
    </alternativeName>
</protein>
<keyword evidence="3 14" id="KW-0963">Cytoplasm</keyword>
<dbReference type="InterPro" id="IPR038135">
    <property type="entry name" value="Methylthiotransferase_N_sf"/>
</dbReference>
<dbReference type="PROSITE" id="PS51918">
    <property type="entry name" value="RADICAL_SAM"/>
    <property type="match status" value="1"/>
</dbReference>
<comment type="caution">
    <text evidence="18">The sequence shown here is derived from an EMBL/GenBank/DDBJ whole genome shotgun (WGS) entry which is preliminary data.</text>
</comment>
<evidence type="ECO:0000256" key="4">
    <source>
        <dbReference type="ARBA" id="ARBA00022679"/>
    </source>
</evidence>
<dbReference type="GO" id="GO:0005829">
    <property type="term" value="C:cytosol"/>
    <property type="evidence" value="ECO:0007669"/>
    <property type="project" value="TreeGrafter"/>
</dbReference>
<dbReference type="GO" id="GO:0046872">
    <property type="term" value="F:metal ion binding"/>
    <property type="evidence" value="ECO:0007669"/>
    <property type="project" value="UniProtKB-KW"/>
</dbReference>
<evidence type="ECO:0000256" key="5">
    <source>
        <dbReference type="ARBA" id="ARBA00022691"/>
    </source>
</evidence>
<keyword evidence="8 14" id="KW-0408">Iron</keyword>
<feature type="domain" description="MTTase N-terminal" evidence="16">
    <location>
        <begin position="3"/>
        <end position="120"/>
    </location>
</feature>
<comment type="subcellular location">
    <subcellularLocation>
        <location evidence="14">Cytoplasm</location>
    </subcellularLocation>
</comment>
<dbReference type="PROSITE" id="PS01278">
    <property type="entry name" value="MTTASE_RADICAL"/>
    <property type="match status" value="1"/>
</dbReference>
<dbReference type="FunFam" id="3.40.50.12160:FF:000001">
    <property type="entry name" value="tRNA-2-methylthio-N(6)-dimethylallyladenosine synthase"/>
    <property type="match status" value="1"/>
</dbReference>
<evidence type="ECO:0000256" key="12">
    <source>
        <dbReference type="ARBA" id="ARBA00052380"/>
    </source>
</evidence>
<evidence type="ECO:0000256" key="14">
    <source>
        <dbReference type="HAMAP-Rule" id="MF_01864"/>
    </source>
</evidence>
<evidence type="ECO:0000256" key="1">
    <source>
        <dbReference type="ARBA" id="ARBA00003234"/>
    </source>
</evidence>
<dbReference type="InterPro" id="IPR006638">
    <property type="entry name" value="Elp3/MiaA/NifB-like_rSAM"/>
</dbReference>
<feature type="binding site" evidence="14">
    <location>
        <position position="83"/>
    </location>
    <ligand>
        <name>[4Fe-4S] cluster</name>
        <dbReference type="ChEBI" id="CHEBI:49883"/>
        <label>1</label>
    </ligand>
</feature>
<dbReference type="PANTHER" id="PTHR43020:SF2">
    <property type="entry name" value="MITOCHONDRIAL TRNA METHYLTHIOTRANSFERASE CDK5RAP1"/>
    <property type="match status" value="1"/>
</dbReference>
<dbReference type="OrthoDB" id="9805215at2"/>
<keyword evidence="4 14" id="KW-0808">Transferase</keyword>
<dbReference type="HAMAP" id="MF_01864">
    <property type="entry name" value="tRNA_metthiotr_MiaB"/>
    <property type="match status" value="1"/>
</dbReference>
<dbReference type="InterPro" id="IPR007197">
    <property type="entry name" value="rSAM"/>
</dbReference>
<evidence type="ECO:0000259" key="17">
    <source>
        <dbReference type="PROSITE" id="PS51918"/>
    </source>
</evidence>
<dbReference type="InterPro" id="IPR006463">
    <property type="entry name" value="MiaB_methiolase"/>
</dbReference>
<dbReference type="Gene3D" id="3.80.30.20">
    <property type="entry name" value="tm_1862 like domain"/>
    <property type="match status" value="1"/>
</dbReference>
<feature type="binding site" evidence="14">
    <location>
        <position position="49"/>
    </location>
    <ligand>
        <name>[4Fe-4S] cluster</name>
        <dbReference type="ChEBI" id="CHEBI:49883"/>
        <label>1</label>
    </ligand>
</feature>
<feature type="binding site" evidence="14">
    <location>
        <position position="162"/>
    </location>
    <ligand>
        <name>[4Fe-4S] cluster</name>
        <dbReference type="ChEBI" id="CHEBI:49883"/>
        <label>2</label>
        <note>4Fe-4S-S-AdoMet</note>
    </ligand>
</feature>
<dbReference type="EC" id="2.8.4.3" evidence="10 14"/>
<evidence type="ECO:0000256" key="10">
    <source>
        <dbReference type="ARBA" id="ARBA00033765"/>
    </source>
</evidence>
<sequence length="448" mass="49974">MAKKLFIKTHGCQMNEYDSARMADLLGESHALELTDDEREADVILLNTCSIREKAQEKVFHQLGRWKKLKAANPDLVIGVGGCVASQEGDNIQKRAPHVDMVFGPQTMHRLPSMLDSRQGAETISMVDVTFPEIEKFDHLPKPTADGATAFVSIMEGCSKYCTFCVVPYTRGEEVSRPFEPVMEEVIHLADQGVREINLLGQNVNAYRGENQLGDEIDLAELIGCVAAVEGIDRIRFTTSHPVEFSDSLIEAYGEIPELVSHLHLPVQAGSDRVLAAMKRGHTVEEYVDKLERIRALRPDISFSSDFIIGFPGETEEDFMDTMNLIQRIGYDASFSFVYSPRPGTPAANLEDETPEATKKQRLAILQERLNQQTMQISRRMVGNTERILVTGFSPKDPGQLSGRTENNRVVNFRAPNPTELIGYFVDVEITEALPNSLRGDLASPARY</sequence>
<dbReference type="PANTHER" id="PTHR43020">
    <property type="entry name" value="CDK5 REGULATORY SUBUNIT-ASSOCIATED PROTEIN 1"/>
    <property type="match status" value="1"/>
</dbReference>
<feature type="binding site" evidence="14">
    <location>
        <position position="165"/>
    </location>
    <ligand>
        <name>[4Fe-4S] cluster</name>
        <dbReference type="ChEBI" id="CHEBI:49883"/>
        <label>2</label>
        <note>4Fe-4S-S-AdoMet</note>
    </ligand>
</feature>
<dbReference type="GO" id="GO:0035597">
    <property type="term" value="F:tRNA-2-methylthio-N(6)-dimethylallyladenosine(37) synthase activity"/>
    <property type="evidence" value="ECO:0007669"/>
    <property type="project" value="UniProtKB-EC"/>
</dbReference>
<evidence type="ECO:0000313" key="19">
    <source>
        <dbReference type="Proteomes" id="UP000295380"/>
    </source>
</evidence>
<evidence type="ECO:0000256" key="13">
    <source>
        <dbReference type="ARBA" id="ARBA00052587"/>
    </source>
</evidence>
<comment type="catalytic activity">
    <reaction evidence="12">
        <text>2-thio-N(6)-dimethylallyladenosine(37) in tRNA + S-adenosyl-L-methionine = 2-methylsulfanyl-N(6)-dimethylallyladenosine(37) in tRNA + S-adenosyl-L-homocysteine + H(+)</text>
        <dbReference type="Rhea" id="RHEA:37063"/>
        <dbReference type="Rhea" id="RHEA-COMP:10376"/>
        <dbReference type="Rhea" id="RHEA-COMP:10377"/>
        <dbReference type="ChEBI" id="CHEBI:15378"/>
        <dbReference type="ChEBI" id="CHEBI:57856"/>
        <dbReference type="ChEBI" id="CHEBI:59789"/>
        <dbReference type="ChEBI" id="CHEBI:74416"/>
        <dbReference type="ChEBI" id="CHEBI:74417"/>
    </reaction>
    <physiologicalReaction direction="left-to-right" evidence="12">
        <dbReference type="Rhea" id="RHEA:37064"/>
    </physiologicalReaction>
</comment>
<accession>A0A4R7NRA1</accession>
<gene>
    <name evidence="14" type="primary">miaB</name>
    <name evidence="18" type="ORF">C8E00_103533</name>
</gene>
<keyword evidence="2 14" id="KW-0004">4Fe-4S</keyword>
<dbReference type="Pfam" id="PF01938">
    <property type="entry name" value="TRAM"/>
    <property type="match status" value="1"/>
</dbReference>
<dbReference type="Proteomes" id="UP000295380">
    <property type="component" value="Unassembled WGS sequence"/>
</dbReference>
<keyword evidence="19" id="KW-1185">Reference proteome</keyword>
<evidence type="ECO:0000313" key="18">
    <source>
        <dbReference type="EMBL" id="TDU23159.1"/>
    </source>
</evidence>
<evidence type="ECO:0000256" key="8">
    <source>
        <dbReference type="ARBA" id="ARBA00023004"/>
    </source>
</evidence>
<dbReference type="SMART" id="SM00729">
    <property type="entry name" value="Elp3"/>
    <property type="match status" value="1"/>
</dbReference>
<comment type="function">
    <text evidence="1 14">Catalyzes the methylthiolation of N6-(dimethylallyl)adenosine (i(6)A), leading to the formation of 2-methylthio-N6-(dimethylallyl)adenosine (ms(2)i(6)A) at position 37 in tRNAs that read codons beginning with uridine.</text>
</comment>
<comment type="catalytic activity">
    <reaction evidence="13">
        <text>N(6)-dimethylallyladenosine(37) in tRNA + (sulfur carrier)-SH + AH2 + 2 S-adenosyl-L-methionine = 2-methylsulfanyl-N(6)-dimethylallyladenosine(37) in tRNA + (sulfur carrier)-H + 5'-deoxyadenosine + L-methionine + A + S-adenosyl-L-homocysteine + 2 H(+)</text>
        <dbReference type="Rhea" id="RHEA:37067"/>
        <dbReference type="Rhea" id="RHEA-COMP:10375"/>
        <dbReference type="Rhea" id="RHEA-COMP:10376"/>
        <dbReference type="Rhea" id="RHEA-COMP:14737"/>
        <dbReference type="Rhea" id="RHEA-COMP:14739"/>
        <dbReference type="ChEBI" id="CHEBI:13193"/>
        <dbReference type="ChEBI" id="CHEBI:15378"/>
        <dbReference type="ChEBI" id="CHEBI:17319"/>
        <dbReference type="ChEBI" id="CHEBI:17499"/>
        <dbReference type="ChEBI" id="CHEBI:29917"/>
        <dbReference type="ChEBI" id="CHEBI:57844"/>
        <dbReference type="ChEBI" id="CHEBI:57856"/>
        <dbReference type="ChEBI" id="CHEBI:59789"/>
        <dbReference type="ChEBI" id="CHEBI:64428"/>
        <dbReference type="ChEBI" id="CHEBI:74415"/>
        <dbReference type="ChEBI" id="CHEBI:74417"/>
        <dbReference type="EC" id="2.8.4.3"/>
    </reaction>
    <physiologicalReaction direction="left-to-right" evidence="13">
        <dbReference type="Rhea" id="RHEA:37068"/>
    </physiologicalReaction>
</comment>
<dbReference type="SUPFAM" id="SSF102114">
    <property type="entry name" value="Radical SAM enzymes"/>
    <property type="match status" value="1"/>
</dbReference>
<feature type="binding site" evidence="14">
    <location>
        <position position="158"/>
    </location>
    <ligand>
        <name>[4Fe-4S] cluster</name>
        <dbReference type="ChEBI" id="CHEBI:49883"/>
        <label>2</label>
        <note>4Fe-4S-S-AdoMet</note>
    </ligand>
</feature>
<keyword evidence="5 14" id="KW-0949">S-adenosyl-L-methionine</keyword>
<keyword evidence="7 14" id="KW-0479">Metal-binding</keyword>
<dbReference type="RefSeq" id="WP_133697142.1">
    <property type="nucleotide sequence ID" value="NZ_SOBR01000003.1"/>
</dbReference>
<dbReference type="EMBL" id="SOBR01000003">
    <property type="protein sequence ID" value="TDU23159.1"/>
    <property type="molecule type" value="Genomic_DNA"/>
</dbReference>
<feature type="domain" description="TRAM" evidence="15">
    <location>
        <begin position="379"/>
        <end position="444"/>
    </location>
</feature>
<evidence type="ECO:0000259" key="16">
    <source>
        <dbReference type="PROSITE" id="PS51449"/>
    </source>
</evidence>
<dbReference type="Pfam" id="PF04055">
    <property type="entry name" value="Radical_SAM"/>
    <property type="match status" value="1"/>
</dbReference>
<comment type="catalytic activity">
    <reaction evidence="11">
        <text>N(6)-dimethylallyladenosine(37) in tRNA + (sulfur carrier)-SH + AH2 + S-adenosyl-L-methionine = 2-thio-N(6)-dimethylallyladenosine(37) in tRNA + (sulfur carrier)-H + 5'-deoxyadenosine + L-methionine + A + H(+)</text>
        <dbReference type="Rhea" id="RHEA:36339"/>
        <dbReference type="Rhea" id="RHEA-COMP:10375"/>
        <dbReference type="Rhea" id="RHEA-COMP:10377"/>
        <dbReference type="Rhea" id="RHEA-COMP:14737"/>
        <dbReference type="Rhea" id="RHEA-COMP:14739"/>
        <dbReference type="ChEBI" id="CHEBI:13193"/>
        <dbReference type="ChEBI" id="CHEBI:15378"/>
        <dbReference type="ChEBI" id="CHEBI:17319"/>
        <dbReference type="ChEBI" id="CHEBI:17499"/>
        <dbReference type="ChEBI" id="CHEBI:29917"/>
        <dbReference type="ChEBI" id="CHEBI:57844"/>
        <dbReference type="ChEBI" id="CHEBI:59789"/>
        <dbReference type="ChEBI" id="CHEBI:64428"/>
        <dbReference type="ChEBI" id="CHEBI:74415"/>
        <dbReference type="ChEBI" id="CHEBI:74416"/>
    </reaction>
    <physiologicalReaction direction="left-to-right" evidence="11">
        <dbReference type="Rhea" id="RHEA:36340"/>
    </physiologicalReaction>
</comment>
<name>A0A4R7NRA1_9GAMM</name>
<comment type="similarity">
    <text evidence="14">Belongs to the methylthiotransferase family. MiaB subfamily.</text>
</comment>
<reference evidence="18 19" key="1">
    <citation type="submission" date="2019-03" db="EMBL/GenBank/DDBJ databases">
        <title>Genomic Encyclopedia of Type Strains, Phase IV (KMG-IV): sequencing the most valuable type-strain genomes for metagenomic binning, comparative biology and taxonomic classification.</title>
        <authorList>
            <person name="Goeker M."/>
        </authorList>
    </citation>
    <scope>NUCLEOTIDE SEQUENCE [LARGE SCALE GENOMIC DNA]</scope>
    <source>
        <strain evidence="18 19">DSM 6770</strain>
    </source>
</reference>
<dbReference type="SFLD" id="SFLDG01082">
    <property type="entry name" value="B12-binding_domain_containing"/>
    <property type="match status" value="1"/>
</dbReference>
<dbReference type="InterPro" id="IPR013848">
    <property type="entry name" value="Methylthiotransferase_N"/>
</dbReference>
<comment type="subunit">
    <text evidence="14">Monomer.</text>
</comment>
<evidence type="ECO:0000256" key="11">
    <source>
        <dbReference type="ARBA" id="ARBA00050926"/>
    </source>
</evidence>
<dbReference type="FunFam" id="3.80.30.20:FF:000001">
    <property type="entry name" value="tRNA-2-methylthio-N(6)-dimethylallyladenosine synthase 2"/>
    <property type="match status" value="1"/>
</dbReference>
<dbReference type="SFLD" id="SFLDS00029">
    <property type="entry name" value="Radical_SAM"/>
    <property type="match status" value="1"/>
</dbReference>
<dbReference type="InterPro" id="IPR005839">
    <property type="entry name" value="Methylthiotransferase"/>
</dbReference>
<evidence type="ECO:0000256" key="6">
    <source>
        <dbReference type="ARBA" id="ARBA00022694"/>
    </source>
</evidence>
<evidence type="ECO:0000256" key="2">
    <source>
        <dbReference type="ARBA" id="ARBA00022485"/>
    </source>
</evidence>
<evidence type="ECO:0000256" key="3">
    <source>
        <dbReference type="ARBA" id="ARBA00022490"/>
    </source>
</evidence>
<feature type="binding site" evidence="14">
    <location>
        <position position="12"/>
    </location>
    <ligand>
        <name>[4Fe-4S] cluster</name>
        <dbReference type="ChEBI" id="CHEBI:49883"/>
        <label>1</label>
    </ligand>
</feature>
<evidence type="ECO:0000259" key="15">
    <source>
        <dbReference type="PROSITE" id="PS50926"/>
    </source>
</evidence>
<organism evidence="18 19">
    <name type="scientific">Chromohalobacter marismortui</name>
    <dbReference type="NCBI Taxonomy" id="42055"/>
    <lineage>
        <taxon>Bacteria</taxon>
        <taxon>Pseudomonadati</taxon>
        <taxon>Pseudomonadota</taxon>
        <taxon>Gammaproteobacteria</taxon>
        <taxon>Oceanospirillales</taxon>
        <taxon>Halomonadaceae</taxon>
        <taxon>Chromohalobacter</taxon>
    </lineage>
</organism>
<dbReference type="GO" id="GO:0051539">
    <property type="term" value="F:4 iron, 4 sulfur cluster binding"/>
    <property type="evidence" value="ECO:0007669"/>
    <property type="project" value="UniProtKB-UniRule"/>
</dbReference>
<dbReference type="SFLD" id="SFLDF00273">
    <property type="entry name" value="(dimethylallyl)adenosine_tRNA"/>
    <property type="match status" value="1"/>
</dbReference>
<keyword evidence="9 14" id="KW-0411">Iron-sulfur</keyword>
<dbReference type="Gene3D" id="3.40.50.12160">
    <property type="entry name" value="Methylthiotransferase, N-terminal domain"/>
    <property type="match status" value="1"/>
</dbReference>
<evidence type="ECO:0000256" key="9">
    <source>
        <dbReference type="ARBA" id="ARBA00023014"/>
    </source>
</evidence>
<keyword evidence="6 14" id="KW-0819">tRNA processing</keyword>
<comment type="cofactor">
    <cofactor evidence="14">
        <name>[4Fe-4S] cluster</name>
        <dbReference type="ChEBI" id="CHEBI:49883"/>
    </cofactor>
    <text evidence="14">Binds 2 [4Fe-4S] clusters. One cluster is coordinated with 3 cysteines and an exchangeable S-adenosyl-L-methionine.</text>
</comment>
<dbReference type="InterPro" id="IPR058240">
    <property type="entry name" value="rSAM_sf"/>
</dbReference>
<dbReference type="NCBIfam" id="TIGR01574">
    <property type="entry name" value="miaB-methiolase"/>
    <property type="match status" value="1"/>
</dbReference>
<dbReference type="PROSITE" id="PS50926">
    <property type="entry name" value="TRAM"/>
    <property type="match status" value="1"/>
</dbReference>
<dbReference type="PROSITE" id="PS51449">
    <property type="entry name" value="MTTASE_N"/>
    <property type="match status" value="1"/>
</dbReference>